<dbReference type="EMBL" id="BART01029274">
    <property type="protein sequence ID" value="GAG99255.1"/>
    <property type="molecule type" value="Genomic_DNA"/>
</dbReference>
<gene>
    <name evidence="2" type="ORF">S01H4_51412</name>
</gene>
<protein>
    <submittedName>
        <fullName evidence="2">Uncharacterized protein</fullName>
    </submittedName>
</protein>
<sequence>MIEEIKERQQVPKGDVATPRLNADATVPVDDAPPEICPRVAAPLMRDDACEDDISVNRECHVLVSAHAPHKRLARFSKLLTWGLVRALSVLR</sequence>
<proteinExistence type="predicted"/>
<name>X1BW19_9ZZZZ</name>
<reference evidence="2" key="1">
    <citation type="journal article" date="2014" name="Front. Microbiol.">
        <title>High frequency of phylogenetically diverse reductive dehalogenase-homologous genes in deep subseafloor sedimentary metagenomes.</title>
        <authorList>
            <person name="Kawai M."/>
            <person name="Futagami T."/>
            <person name="Toyoda A."/>
            <person name="Takaki Y."/>
            <person name="Nishi S."/>
            <person name="Hori S."/>
            <person name="Arai W."/>
            <person name="Tsubouchi T."/>
            <person name="Morono Y."/>
            <person name="Uchiyama I."/>
            <person name="Ito T."/>
            <person name="Fujiyama A."/>
            <person name="Inagaki F."/>
            <person name="Takami H."/>
        </authorList>
    </citation>
    <scope>NUCLEOTIDE SEQUENCE</scope>
    <source>
        <strain evidence="2">Expedition CK06-06</strain>
    </source>
</reference>
<accession>X1BW19</accession>
<evidence type="ECO:0000313" key="2">
    <source>
        <dbReference type="EMBL" id="GAG99255.1"/>
    </source>
</evidence>
<feature type="compositionally biased region" description="Basic and acidic residues" evidence="1">
    <location>
        <begin position="1"/>
        <end position="10"/>
    </location>
</feature>
<comment type="caution">
    <text evidence="2">The sequence shown here is derived from an EMBL/GenBank/DDBJ whole genome shotgun (WGS) entry which is preliminary data.</text>
</comment>
<organism evidence="2">
    <name type="scientific">marine sediment metagenome</name>
    <dbReference type="NCBI Taxonomy" id="412755"/>
    <lineage>
        <taxon>unclassified sequences</taxon>
        <taxon>metagenomes</taxon>
        <taxon>ecological metagenomes</taxon>
    </lineage>
</organism>
<feature type="region of interest" description="Disordered" evidence="1">
    <location>
        <begin position="1"/>
        <end position="20"/>
    </location>
</feature>
<evidence type="ECO:0000256" key="1">
    <source>
        <dbReference type="SAM" id="MobiDB-lite"/>
    </source>
</evidence>
<dbReference type="AlphaFoldDB" id="X1BW19"/>